<dbReference type="GO" id="GO:0004721">
    <property type="term" value="F:phosphoprotein phosphatase activity"/>
    <property type="evidence" value="ECO:0007669"/>
    <property type="project" value="InterPro"/>
</dbReference>
<protein>
    <submittedName>
        <fullName evidence="2">Protein-tyrosine phosphatase</fullName>
    </submittedName>
</protein>
<feature type="region of interest" description="Disordered" evidence="1">
    <location>
        <begin position="1"/>
        <end position="22"/>
    </location>
</feature>
<dbReference type="AlphaFoldDB" id="A0A1N6E897"/>
<dbReference type="InterPro" id="IPR026893">
    <property type="entry name" value="Tyr/Ser_Pase_IphP-type"/>
</dbReference>
<dbReference type="Pfam" id="PF13350">
    <property type="entry name" value="Y_phosphatase3"/>
    <property type="match status" value="1"/>
</dbReference>
<gene>
    <name evidence="2" type="ORF">SAMN05444168_0288</name>
</gene>
<dbReference type="Proteomes" id="UP000184693">
    <property type="component" value="Unassembled WGS sequence"/>
</dbReference>
<evidence type="ECO:0000313" key="3">
    <source>
        <dbReference type="Proteomes" id="UP000184693"/>
    </source>
</evidence>
<dbReference type="SUPFAM" id="SSF52799">
    <property type="entry name" value="(Phosphotyrosine protein) phosphatases II"/>
    <property type="match status" value="1"/>
</dbReference>
<name>A0A1N6E897_9BURK</name>
<dbReference type="EMBL" id="FSRM01000001">
    <property type="protein sequence ID" value="SIN79191.1"/>
    <property type="molecule type" value="Genomic_DNA"/>
</dbReference>
<organism evidence="2 3">
    <name type="scientific">Paraburkholderia phenazinium</name>
    <dbReference type="NCBI Taxonomy" id="60549"/>
    <lineage>
        <taxon>Bacteria</taxon>
        <taxon>Pseudomonadati</taxon>
        <taxon>Pseudomonadota</taxon>
        <taxon>Betaproteobacteria</taxon>
        <taxon>Burkholderiales</taxon>
        <taxon>Burkholderiaceae</taxon>
        <taxon>Paraburkholderia</taxon>
    </lineage>
</organism>
<reference evidence="2 3" key="1">
    <citation type="submission" date="2016-11" db="EMBL/GenBank/DDBJ databases">
        <authorList>
            <person name="Jaros S."/>
            <person name="Januszkiewicz K."/>
            <person name="Wedrychowicz H."/>
        </authorList>
    </citation>
    <scope>NUCLEOTIDE SEQUENCE [LARGE SCALE GENOMIC DNA]</scope>
    <source>
        <strain evidence="2 3">GAS86</strain>
    </source>
</reference>
<dbReference type="InterPro" id="IPR029021">
    <property type="entry name" value="Prot-tyrosine_phosphatase-like"/>
</dbReference>
<accession>A0A1N6E897</accession>
<evidence type="ECO:0000256" key="1">
    <source>
        <dbReference type="SAM" id="MobiDB-lite"/>
    </source>
</evidence>
<dbReference type="RefSeq" id="WP_074262666.1">
    <property type="nucleotide sequence ID" value="NZ_FSRM01000001.1"/>
</dbReference>
<proteinExistence type="predicted"/>
<sequence>MDFTAKVRLRATGPSKPRPPQCVPDGEFATRRGFLKGSASVLLMSGFGSALLSACGGGGLSSDAADAPRLASADNFRDVGGAAGGYQTVDGRQVRLGVFYRSNTLTLSTADKAVIDTLRIANVYDLRTPGEVARAQDVMPAGAAYQNINVTGEADAVVPPADLSGGAIAVMQSAERAYVTGTAQRAAYGALLTQLANNPGAQLFHSTAGKDRAGWVAALLLSIANVPLDVIVQDYLLTNTYSAVSINAQIAAVQAQSGAATAALDAPLFSVQESFLQAGFNQVQASYGTMSSYLTVGLGLSQTTIETLHDRLVI</sequence>
<evidence type="ECO:0000313" key="2">
    <source>
        <dbReference type="EMBL" id="SIN79191.1"/>
    </source>
</evidence>
<dbReference type="Gene3D" id="3.90.190.10">
    <property type="entry name" value="Protein tyrosine phosphatase superfamily"/>
    <property type="match status" value="1"/>
</dbReference>
<dbReference type="OrthoDB" id="1188001at2"/>